<dbReference type="PROSITE" id="PS50222">
    <property type="entry name" value="EF_HAND_2"/>
    <property type="match status" value="1"/>
</dbReference>
<evidence type="ECO:0000259" key="3">
    <source>
        <dbReference type="PROSITE" id="PS50222"/>
    </source>
</evidence>
<protein>
    <recommendedName>
        <fullName evidence="3">EF-hand domain-containing protein</fullName>
    </recommendedName>
</protein>
<accession>A0ABD3UWI1</accession>
<dbReference type="InterPro" id="IPR031601">
    <property type="entry name" value="CCD48"/>
</dbReference>
<keyword evidence="5" id="KW-1185">Reference proteome</keyword>
<organism evidence="4 5">
    <name type="scientific">Sinanodonta woodiana</name>
    <name type="common">Chinese pond mussel</name>
    <name type="synonym">Anodonta woodiana</name>
    <dbReference type="NCBI Taxonomy" id="1069815"/>
    <lineage>
        <taxon>Eukaryota</taxon>
        <taxon>Metazoa</taxon>
        <taxon>Spiralia</taxon>
        <taxon>Lophotrochozoa</taxon>
        <taxon>Mollusca</taxon>
        <taxon>Bivalvia</taxon>
        <taxon>Autobranchia</taxon>
        <taxon>Heteroconchia</taxon>
        <taxon>Palaeoheterodonta</taxon>
        <taxon>Unionida</taxon>
        <taxon>Unionoidea</taxon>
        <taxon>Unionidae</taxon>
        <taxon>Unioninae</taxon>
        <taxon>Sinanodonta</taxon>
    </lineage>
</organism>
<dbReference type="EMBL" id="JBJQND010000015">
    <property type="protein sequence ID" value="KAL3852763.1"/>
    <property type="molecule type" value="Genomic_DNA"/>
</dbReference>
<gene>
    <name evidence="4" type="ORF">ACJMK2_016379</name>
</gene>
<evidence type="ECO:0000313" key="5">
    <source>
        <dbReference type="Proteomes" id="UP001634394"/>
    </source>
</evidence>
<feature type="compositionally biased region" description="Basic and acidic residues" evidence="2">
    <location>
        <begin position="362"/>
        <end position="372"/>
    </location>
</feature>
<feature type="coiled-coil region" evidence="1">
    <location>
        <begin position="250"/>
        <end position="277"/>
    </location>
</feature>
<comment type="caution">
    <text evidence="4">The sequence shown here is derived from an EMBL/GenBank/DDBJ whole genome shotgun (WGS) entry which is preliminary data.</text>
</comment>
<dbReference type="InterPro" id="IPR002048">
    <property type="entry name" value="EF_hand_dom"/>
</dbReference>
<reference evidence="4 5" key="1">
    <citation type="submission" date="2024-11" db="EMBL/GenBank/DDBJ databases">
        <title>Chromosome-level genome assembly of the freshwater bivalve Anodonta woodiana.</title>
        <authorList>
            <person name="Chen X."/>
        </authorList>
    </citation>
    <scope>NUCLEOTIDE SEQUENCE [LARGE SCALE GENOMIC DNA]</scope>
    <source>
        <strain evidence="4">MN2024</strain>
        <tissue evidence="4">Gills</tissue>
    </source>
</reference>
<feature type="domain" description="EF-hand" evidence="3">
    <location>
        <begin position="45"/>
        <end position="80"/>
    </location>
</feature>
<evidence type="ECO:0000256" key="2">
    <source>
        <dbReference type="SAM" id="MobiDB-lite"/>
    </source>
</evidence>
<evidence type="ECO:0000313" key="4">
    <source>
        <dbReference type="EMBL" id="KAL3852763.1"/>
    </source>
</evidence>
<keyword evidence="1" id="KW-0175">Coiled coil</keyword>
<dbReference type="Proteomes" id="UP001634394">
    <property type="component" value="Unassembled WGS sequence"/>
</dbReference>
<sequence>MNLSQVSPRLSRSPKMKAKWLANTLAYQYGHSKPSKNELIVLSSDLDQYLQEIFFSLDSQGKGKISSQDFKILCDILYMRDDSVMLGLADELDFADFHDKLCEHFACYGDFTGFLVNRNFRAVNTSSDNFRRATKFQKKLALQHTHRCMHNAEIFKNWDKLRLSGFRLSEIKEHIDALLFEVAYHKEESQSLKEIIEDLRSLLQSSDAQNLALKVAVKKMQQLVAQDADKTCKSIHRLSLPVNNTSYKPLKGEERSIRKLARELTELRALRDKEVNELIQFNSQLQYDLADMSREICRLEDENIKVHKHMEAIINMYAHCRQLFSVCVESFREVERSQEERFQEPKSGNVDEETSSSFQTLRSEEGLERDASIEAPCIQEERTAERQDKDLEVCRRHLQTTNFQVEALETECSRLLSMEDQMVSVFMMLQKGRMQCLSRKTLGQLILDVIDSSFNDDGQGNAPSKNEVGEYLY</sequence>
<evidence type="ECO:0000256" key="1">
    <source>
        <dbReference type="SAM" id="Coils"/>
    </source>
</evidence>
<feature type="region of interest" description="Disordered" evidence="2">
    <location>
        <begin position="339"/>
        <end position="381"/>
    </location>
</feature>
<name>A0ABD3UWI1_SINWO</name>
<proteinExistence type="predicted"/>
<dbReference type="Pfam" id="PF15799">
    <property type="entry name" value="CCD48"/>
    <property type="match status" value="1"/>
</dbReference>
<dbReference type="AlphaFoldDB" id="A0ABD3UWI1"/>